<dbReference type="PANTHER" id="PTHR31161">
    <property type="entry name" value="PROTEIN GRAVITROPIC IN THE LIGHT 1"/>
    <property type="match status" value="1"/>
</dbReference>
<dbReference type="InterPro" id="IPR006943">
    <property type="entry name" value="DUF641_pln"/>
</dbReference>
<name>A0A843XVQ8_COLES</name>
<evidence type="ECO:0000256" key="1">
    <source>
        <dbReference type="SAM" id="Coils"/>
    </source>
</evidence>
<sequence>MPGRLCCCRNAVEEWVDAPCRCWAATAADPPRASPAFSPQGGFSVDLRRDLCFPFTSFSMEVEAPKTTRPPSTGAGFFHRFTKLCKLRSVGISPGGIPGAGLYKEDCSTDDTEWSEEIRDRKIHPQPCEDAAAAAVTGEPPNLVIPKLFDLVSSLKAAYILLQQAHIPYDPDKLRSADLLIVSKLESLSELEQSYLGARHRKPNSVSGLEAEIEEQQRLLEKLQTQAQKKDTEILQLRWKLEEVDLKNAEMEEEIKLKSALHEEIVPLHQHLNPSTFSLVFEAAAKSIHDFGKPLIALMKASGWDLDRAADAVAGPVAYAERSHKKYAFEAYLSWKMFVSEELEADCLKKGSVDGVLRFEDPFDALVEDQDSSFARFCRAKYMAVVHPKMEESFFGNLDQRAFVASGGHPRMPLYRAFAKMARWVWVLRVMATAMAPKAEAFYVPRGSGYSEEHMESVVEGEAAKLWRVGLTVVPGFRVGGSVAKCKIYPTREKQGHGSTT</sequence>
<evidence type="ECO:0008006" key="6">
    <source>
        <dbReference type="Google" id="ProtNLM"/>
    </source>
</evidence>
<evidence type="ECO:0000313" key="5">
    <source>
        <dbReference type="Proteomes" id="UP000652761"/>
    </source>
</evidence>
<dbReference type="Proteomes" id="UP000652761">
    <property type="component" value="Unassembled WGS sequence"/>
</dbReference>
<dbReference type="EMBL" id="NMUH01015994">
    <property type="protein sequence ID" value="MQM23366.1"/>
    <property type="molecule type" value="Genomic_DNA"/>
</dbReference>
<reference evidence="4" key="1">
    <citation type="submission" date="2017-07" db="EMBL/GenBank/DDBJ databases">
        <title>Taro Niue Genome Assembly and Annotation.</title>
        <authorList>
            <person name="Atibalentja N."/>
            <person name="Keating K."/>
            <person name="Fields C.J."/>
        </authorList>
    </citation>
    <scope>NUCLEOTIDE SEQUENCE</scope>
    <source>
        <strain evidence="4">Niue_2</strain>
        <tissue evidence="4">Leaf</tissue>
    </source>
</reference>
<feature type="domain" description="GIL1/IRKI C-terminal" evidence="3">
    <location>
        <begin position="442"/>
        <end position="489"/>
    </location>
</feature>
<comment type="caution">
    <text evidence="4">The sequence shown here is derived from an EMBL/GenBank/DDBJ whole genome shotgun (WGS) entry which is preliminary data.</text>
</comment>
<dbReference type="GO" id="GO:0009639">
    <property type="term" value="P:response to red or far red light"/>
    <property type="evidence" value="ECO:0007669"/>
    <property type="project" value="InterPro"/>
</dbReference>
<dbReference type="AlphaFoldDB" id="A0A843XVQ8"/>
<dbReference type="GO" id="GO:0009959">
    <property type="term" value="P:negative gravitropism"/>
    <property type="evidence" value="ECO:0007669"/>
    <property type="project" value="InterPro"/>
</dbReference>
<accession>A0A843XVQ8</accession>
<feature type="domain" description="DUF641" evidence="2">
    <location>
        <begin position="144"/>
        <end position="253"/>
    </location>
</feature>
<keyword evidence="5" id="KW-1185">Reference proteome</keyword>
<dbReference type="InterPro" id="IPR040225">
    <property type="entry name" value="GIL1-like"/>
</dbReference>
<keyword evidence="1" id="KW-0175">Coiled coil</keyword>
<dbReference type="Pfam" id="PF04859">
    <property type="entry name" value="DUF641"/>
    <property type="match status" value="1"/>
</dbReference>
<dbReference type="Pfam" id="PF24994">
    <property type="entry name" value="GIL1_IRKI_C"/>
    <property type="match status" value="1"/>
</dbReference>
<dbReference type="OrthoDB" id="1915848at2759"/>
<gene>
    <name evidence="4" type="ORF">Taro_056430</name>
</gene>
<protein>
    <recommendedName>
        <fullName evidence="6">DUF641 domain-containing protein</fullName>
    </recommendedName>
</protein>
<dbReference type="InterPro" id="IPR056813">
    <property type="entry name" value="GIL1_IRKI_C"/>
</dbReference>
<evidence type="ECO:0000259" key="2">
    <source>
        <dbReference type="Pfam" id="PF04859"/>
    </source>
</evidence>
<evidence type="ECO:0000313" key="4">
    <source>
        <dbReference type="EMBL" id="MQM23366.1"/>
    </source>
</evidence>
<proteinExistence type="predicted"/>
<evidence type="ECO:0000259" key="3">
    <source>
        <dbReference type="Pfam" id="PF24994"/>
    </source>
</evidence>
<organism evidence="4 5">
    <name type="scientific">Colocasia esculenta</name>
    <name type="common">Wild taro</name>
    <name type="synonym">Arum esculentum</name>
    <dbReference type="NCBI Taxonomy" id="4460"/>
    <lineage>
        <taxon>Eukaryota</taxon>
        <taxon>Viridiplantae</taxon>
        <taxon>Streptophyta</taxon>
        <taxon>Embryophyta</taxon>
        <taxon>Tracheophyta</taxon>
        <taxon>Spermatophyta</taxon>
        <taxon>Magnoliopsida</taxon>
        <taxon>Liliopsida</taxon>
        <taxon>Araceae</taxon>
        <taxon>Aroideae</taxon>
        <taxon>Colocasieae</taxon>
        <taxon>Colocasia</taxon>
    </lineage>
</organism>
<feature type="coiled-coil region" evidence="1">
    <location>
        <begin position="206"/>
        <end position="261"/>
    </location>
</feature>